<reference evidence="1" key="1">
    <citation type="submission" date="2018-02" db="EMBL/GenBank/DDBJ databases">
        <title>Rhizophora mucronata_Transcriptome.</title>
        <authorList>
            <person name="Meera S.P."/>
            <person name="Sreeshan A."/>
            <person name="Augustine A."/>
        </authorList>
    </citation>
    <scope>NUCLEOTIDE SEQUENCE</scope>
    <source>
        <tissue evidence="1">Leaf</tissue>
    </source>
</reference>
<protein>
    <submittedName>
        <fullName evidence="1">Uncharacterized protein</fullName>
    </submittedName>
</protein>
<name>A0A2P2KNK2_RHIMU</name>
<evidence type="ECO:0000313" key="1">
    <source>
        <dbReference type="EMBL" id="MBX07265.1"/>
    </source>
</evidence>
<dbReference type="EMBL" id="GGEC01026781">
    <property type="protein sequence ID" value="MBX07265.1"/>
    <property type="molecule type" value="Transcribed_RNA"/>
</dbReference>
<sequence>METEKEINFLNIHLLSYFWSTGLTECPTHPTTYFQISSKTGKKDKCRQIALQCLFWFKTTPQFHFLSS</sequence>
<proteinExistence type="predicted"/>
<organism evidence="1">
    <name type="scientific">Rhizophora mucronata</name>
    <name type="common">Asiatic mangrove</name>
    <dbReference type="NCBI Taxonomy" id="61149"/>
    <lineage>
        <taxon>Eukaryota</taxon>
        <taxon>Viridiplantae</taxon>
        <taxon>Streptophyta</taxon>
        <taxon>Embryophyta</taxon>
        <taxon>Tracheophyta</taxon>
        <taxon>Spermatophyta</taxon>
        <taxon>Magnoliopsida</taxon>
        <taxon>eudicotyledons</taxon>
        <taxon>Gunneridae</taxon>
        <taxon>Pentapetalae</taxon>
        <taxon>rosids</taxon>
        <taxon>fabids</taxon>
        <taxon>Malpighiales</taxon>
        <taxon>Rhizophoraceae</taxon>
        <taxon>Rhizophora</taxon>
    </lineage>
</organism>
<accession>A0A2P2KNK2</accession>
<dbReference type="AlphaFoldDB" id="A0A2P2KNK2"/>